<proteinExistence type="predicted"/>
<dbReference type="AlphaFoldDB" id="A0A2A6RF52"/>
<accession>A0A2A6RF52</accession>
<protein>
    <submittedName>
        <fullName evidence="1">Uncharacterized protein</fullName>
    </submittedName>
</protein>
<gene>
    <name evidence="1" type="ORF">CJ255_18750</name>
</gene>
<evidence type="ECO:0000313" key="1">
    <source>
        <dbReference type="EMBL" id="PDW01509.1"/>
    </source>
</evidence>
<comment type="caution">
    <text evidence="1">The sequence shown here is derived from an EMBL/GenBank/DDBJ whole genome shotgun (WGS) entry which is preliminary data.</text>
</comment>
<keyword evidence="2" id="KW-1185">Reference proteome</keyword>
<organism evidence="1 2">
    <name type="scientific">Candidatus Viridilinea mediisalina</name>
    <dbReference type="NCBI Taxonomy" id="2024553"/>
    <lineage>
        <taxon>Bacteria</taxon>
        <taxon>Bacillati</taxon>
        <taxon>Chloroflexota</taxon>
        <taxon>Chloroflexia</taxon>
        <taxon>Chloroflexales</taxon>
        <taxon>Chloroflexineae</taxon>
        <taxon>Oscillochloridaceae</taxon>
        <taxon>Candidatus Viridilinea</taxon>
    </lineage>
</organism>
<name>A0A2A6RF52_9CHLR</name>
<dbReference type="OrthoDB" id="3698630at2"/>
<dbReference type="RefSeq" id="WP_097645624.1">
    <property type="nucleotide sequence ID" value="NZ_NQWI01000133.1"/>
</dbReference>
<dbReference type="Proteomes" id="UP000220527">
    <property type="component" value="Unassembled WGS sequence"/>
</dbReference>
<reference evidence="2" key="1">
    <citation type="submission" date="2017-08" db="EMBL/GenBank/DDBJ databases">
        <authorList>
            <person name="Grouzdev D.S."/>
            <person name="Gaisin V.A."/>
            <person name="Rysina M.S."/>
            <person name="Gorlenko V.M."/>
        </authorList>
    </citation>
    <scope>NUCLEOTIDE SEQUENCE [LARGE SCALE GENOMIC DNA]</scope>
    <source>
        <strain evidence="2">Kir15-3F</strain>
    </source>
</reference>
<evidence type="ECO:0000313" key="2">
    <source>
        <dbReference type="Proteomes" id="UP000220527"/>
    </source>
</evidence>
<dbReference type="EMBL" id="NQWI01000133">
    <property type="protein sequence ID" value="PDW01509.1"/>
    <property type="molecule type" value="Genomic_DNA"/>
</dbReference>
<sequence length="263" mass="29046">MLTYATGKAARQLGSLGLRYTERQLYYETCRLLLPWWRYLPFNLAVPVAWPRFAAALAELQAHGADLAGLLPPTVAHVSSATTLPPDLQLFGLPRVLLCSDASIVAMLDANGLLLEAGCPVLSVAQASPLPPMLGQMLQQGGGRVYLLHHANVSDMKLAAELGPRLHLPEGTRYTALGLRPTHALRLRLFVLREGETDEAALGVNVTPKDRHWLAGGRSAELAAMHPLRFMRGLRRLLYAEAPTPNRWTQLRRWPHLGHMSWP</sequence>